<dbReference type="Proteomes" id="UP000434582">
    <property type="component" value="Unassembled WGS sequence"/>
</dbReference>
<sequence length="335" mass="36280">MPHATTSRRSLFRAATFGAAAALTLGLGAPAAQAETWDMPMAYAASNYHSENNTAFAEAVTERTGGALEIKTHAGGSLVPGGEIFGAVRRGIAPIGERLMSALGNEHPIFEIDAVPFLATSFEDARKLYEASKPATEEVLADKGLKLLYAVPWPPQGLYAVKPIESISDMEGLKFRAYNPATSQLAEMMGAIPTSIETAELSQAFATGVAESMISSGSTGYDRKIWEFVDYWYDVQAWLPKNMVIVNQDAWDALDEETQAIVLDEAAKAEAAGWEEAQRLADWYKEQLAANGMTVAPPSDTLKSEFQDLGAKMTEDWTERAGEMGAEVLESYESM</sequence>
<dbReference type="AlphaFoldDB" id="A0A7X2D393"/>
<dbReference type="RefSeq" id="WP_153340719.1">
    <property type="nucleotide sequence ID" value="NZ_WIVE01000003.1"/>
</dbReference>
<accession>A0A7X2D393</accession>
<evidence type="ECO:0000313" key="3">
    <source>
        <dbReference type="EMBL" id="MQX35332.1"/>
    </source>
</evidence>
<dbReference type="CDD" id="cd13602">
    <property type="entry name" value="PBP2_TRAP_BpDctp6_7"/>
    <property type="match status" value="1"/>
</dbReference>
<dbReference type="GO" id="GO:0055085">
    <property type="term" value="P:transmembrane transport"/>
    <property type="evidence" value="ECO:0007669"/>
    <property type="project" value="InterPro"/>
</dbReference>
<evidence type="ECO:0000256" key="2">
    <source>
        <dbReference type="SAM" id="SignalP"/>
    </source>
</evidence>
<dbReference type="NCBIfam" id="NF037995">
    <property type="entry name" value="TRAP_S1"/>
    <property type="match status" value="1"/>
</dbReference>
<proteinExistence type="predicted"/>
<protein>
    <submittedName>
        <fullName evidence="3">C4-dicarboxylate ABC transporter substrate-binding protein</fullName>
    </submittedName>
</protein>
<dbReference type="Pfam" id="PF03480">
    <property type="entry name" value="DctP"/>
    <property type="match status" value="1"/>
</dbReference>
<dbReference type="InterPro" id="IPR018389">
    <property type="entry name" value="DctP_fam"/>
</dbReference>
<reference evidence="3 4" key="1">
    <citation type="submission" date="2019-10" db="EMBL/GenBank/DDBJ databases">
        <title>Draft whole-genome sequence of the purple nonsulfur photosynthetic bacterium Roseospira navarrensis DSM 15114.</title>
        <authorList>
            <person name="Kyndt J.A."/>
            <person name="Meyer T.E."/>
        </authorList>
    </citation>
    <scope>NUCLEOTIDE SEQUENCE [LARGE SCALE GENOMIC DNA]</scope>
    <source>
        <strain evidence="3 4">DSM 15114</strain>
    </source>
</reference>
<dbReference type="Gene3D" id="3.40.190.170">
    <property type="entry name" value="Bacterial extracellular solute-binding protein, family 7"/>
    <property type="match status" value="1"/>
</dbReference>
<dbReference type="EMBL" id="WIVE01000003">
    <property type="protein sequence ID" value="MQX35332.1"/>
    <property type="molecule type" value="Genomic_DNA"/>
</dbReference>
<keyword evidence="4" id="KW-1185">Reference proteome</keyword>
<dbReference type="InterPro" id="IPR006311">
    <property type="entry name" value="TAT_signal"/>
</dbReference>
<evidence type="ECO:0000256" key="1">
    <source>
        <dbReference type="ARBA" id="ARBA00022729"/>
    </source>
</evidence>
<feature type="chain" id="PRO_5031067056" evidence="2">
    <location>
        <begin position="35"/>
        <end position="335"/>
    </location>
</feature>
<dbReference type="InterPro" id="IPR038404">
    <property type="entry name" value="TRAP_DctP_sf"/>
</dbReference>
<keyword evidence="1 2" id="KW-0732">Signal</keyword>
<feature type="signal peptide" evidence="2">
    <location>
        <begin position="1"/>
        <end position="34"/>
    </location>
</feature>
<dbReference type="OrthoDB" id="9783941at2"/>
<dbReference type="PROSITE" id="PS51318">
    <property type="entry name" value="TAT"/>
    <property type="match status" value="1"/>
</dbReference>
<name>A0A7X2D393_9PROT</name>
<organism evidence="3 4">
    <name type="scientific">Roseospira navarrensis</name>
    <dbReference type="NCBI Taxonomy" id="140058"/>
    <lineage>
        <taxon>Bacteria</taxon>
        <taxon>Pseudomonadati</taxon>
        <taxon>Pseudomonadota</taxon>
        <taxon>Alphaproteobacteria</taxon>
        <taxon>Rhodospirillales</taxon>
        <taxon>Rhodospirillaceae</taxon>
        <taxon>Roseospira</taxon>
    </lineage>
</organism>
<evidence type="ECO:0000313" key="4">
    <source>
        <dbReference type="Proteomes" id="UP000434582"/>
    </source>
</evidence>
<dbReference type="PANTHER" id="PTHR33376:SF4">
    <property type="entry name" value="SIALIC ACID-BINDING PERIPLASMIC PROTEIN SIAP"/>
    <property type="match status" value="1"/>
</dbReference>
<dbReference type="PANTHER" id="PTHR33376">
    <property type="match status" value="1"/>
</dbReference>
<comment type="caution">
    <text evidence="3">The sequence shown here is derived from an EMBL/GenBank/DDBJ whole genome shotgun (WGS) entry which is preliminary data.</text>
</comment>
<gene>
    <name evidence="3" type="ORF">GHC57_02255</name>
</gene>